<evidence type="ECO:0000256" key="2">
    <source>
        <dbReference type="ARBA" id="ARBA00009695"/>
    </source>
</evidence>
<evidence type="ECO:0000313" key="10">
    <source>
        <dbReference type="Proteomes" id="UP000267798"/>
    </source>
</evidence>
<dbReference type="InterPro" id="IPR003783">
    <property type="entry name" value="Regulatory_RecX"/>
</dbReference>
<dbReference type="EMBL" id="QXQB01000001">
    <property type="protein sequence ID" value="RJX40727.1"/>
    <property type="molecule type" value="Genomic_DNA"/>
</dbReference>
<dbReference type="OrthoDB" id="5421057at2"/>
<feature type="domain" description="RecX third three-helical" evidence="7">
    <location>
        <begin position="167"/>
        <end position="213"/>
    </location>
</feature>
<dbReference type="Pfam" id="PF21982">
    <property type="entry name" value="RecX_HTH1"/>
    <property type="match status" value="1"/>
</dbReference>
<organism evidence="9 10">
    <name type="scientific">Paenibacillus pinisoli</name>
    <dbReference type="NCBI Taxonomy" id="1276110"/>
    <lineage>
        <taxon>Bacteria</taxon>
        <taxon>Bacillati</taxon>
        <taxon>Bacillota</taxon>
        <taxon>Bacilli</taxon>
        <taxon>Bacillales</taxon>
        <taxon>Paenibacillaceae</taxon>
        <taxon>Paenibacillus</taxon>
    </lineage>
</organism>
<dbReference type="InterPro" id="IPR053924">
    <property type="entry name" value="RecX_HTH_2nd"/>
</dbReference>
<dbReference type="InterPro" id="IPR036388">
    <property type="entry name" value="WH-like_DNA-bd_sf"/>
</dbReference>
<dbReference type="RefSeq" id="WP_120106579.1">
    <property type="nucleotide sequence ID" value="NZ_QXQB01000001.1"/>
</dbReference>
<evidence type="ECO:0000256" key="5">
    <source>
        <dbReference type="HAMAP-Rule" id="MF_01114"/>
    </source>
</evidence>
<sequence>MDLDRDHEEGWIIGAVKRDRSEKKRYLIFPDPETEEPLLSVHEDIMIRFRLLNGQFLPKAQVEEIRNEDERYKAYALAIAYLGAKPRTRKAIGQYLGRKELQEDNIEYALNRLESEQLVDDEQYARQFATSRMRSGLKGRLMIRQELQQRGVPKQVAAEAVTELDRESELDAAKKLAEKKSRTIKGDMKGRKAKLMGFLMRRGFPGDVVREAIRGIEWKDNDNGEQEDDGVLLDN</sequence>
<protein>
    <recommendedName>
        <fullName evidence="3 5">Regulatory protein RecX</fullName>
    </recommendedName>
</protein>
<accession>A0A3A6PHS5</accession>
<name>A0A3A6PHS5_9BACL</name>
<evidence type="ECO:0000256" key="4">
    <source>
        <dbReference type="ARBA" id="ARBA00022490"/>
    </source>
</evidence>
<dbReference type="Proteomes" id="UP000267798">
    <property type="component" value="Unassembled WGS sequence"/>
</dbReference>
<proteinExistence type="inferred from homology"/>
<feature type="domain" description="RecX first three-helical" evidence="8">
    <location>
        <begin position="74"/>
        <end position="113"/>
    </location>
</feature>
<evidence type="ECO:0000256" key="1">
    <source>
        <dbReference type="ARBA" id="ARBA00004496"/>
    </source>
</evidence>
<comment type="similarity">
    <text evidence="2 5">Belongs to the RecX family.</text>
</comment>
<gene>
    <name evidence="5" type="primary">recX</name>
    <name evidence="9" type="ORF">D3P09_01535</name>
</gene>
<dbReference type="GO" id="GO:0005737">
    <property type="term" value="C:cytoplasm"/>
    <property type="evidence" value="ECO:0007669"/>
    <property type="project" value="UniProtKB-SubCell"/>
</dbReference>
<dbReference type="Pfam" id="PF21981">
    <property type="entry name" value="RecX_HTH3"/>
    <property type="match status" value="1"/>
</dbReference>
<reference evidence="9 10" key="1">
    <citation type="submission" date="2018-09" db="EMBL/GenBank/DDBJ databases">
        <title>Paenibacillus aracenensis nov. sp. isolated from a cave in southern Spain.</title>
        <authorList>
            <person name="Jurado V."/>
            <person name="Gutierrez-Patricio S."/>
            <person name="Gonzalez-Pimentel J.L."/>
            <person name="Miller A.Z."/>
            <person name="Laiz L."/>
            <person name="Saiz-Jimenez C."/>
        </authorList>
    </citation>
    <scope>NUCLEOTIDE SEQUENCE [LARGE SCALE GENOMIC DNA]</scope>
    <source>
        <strain evidence="9 10">JCM 19203</strain>
    </source>
</reference>
<dbReference type="Gene3D" id="1.10.10.10">
    <property type="entry name" value="Winged helix-like DNA-binding domain superfamily/Winged helix DNA-binding domain"/>
    <property type="match status" value="3"/>
</dbReference>
<keyword evidence="10" id="KW-1185">Reference proteome</keyword>
<evidence type="ECO:0000259" key="6">
    <source>
        <dbReference type="Pfam" id="PF02631"/>
    </source>
</evidence>
<dbReference type="AlphaFoldDB" id="A0A3A6PHS5"/>
<dbReference type="PANTHER" id="PTHR33602">
    <property type="entry name" value="REGULATORY PROTEIN RECX FAMILY PROTEIN"/>
    <property type="match status" value="1"/>
</dbReference>
<keyword evidence="4 5" id="KW-0963">Cytoplasm</keyword>
<evidence type="ECO:0000256" key="3">
    <source>
        <dbReference type="ARBA" id="ARBA00018111"/>
    </source>
</evidence>
<comment type="caution">
    <text evidence="9">The sequence shown here is derived from an EMBL/GenBank/DDBJ whole genome shotgun (WGS) entry which is preliminary data.</text>
</comment>
<dbReference type="InterPro" id="IPR053925">
    <property type="entry name" value="RecX_HTH_3rd"/>
</dbReference>
<feature type="domain" description="RecX second three-helical" evidence="6">
    <location>
        <begin position="120"/>
        <end position="160"/>
    </location>
</feature>
<dbReference type="PANTHER" id="PTHR33602:SF1">
    <property type="entry name" value="REGULATORY PROTEIN RECX FAMILY PROTEIN"/>
    <property type="match status" value="1"/>
</dbReference>
<dbReference type="Pfam" id="PF02631">
    <property type="entry name" value="RecX_HTH2"/>
    <property type="match status" value="1"/>
</dbReference>
<evidence type="ECO:0000259" key="8">
    <source>
        <dbReference type="Pfam" id="PF21982"/>
    </source>
</evidence>
<evidence type="ECO:0000259" key="7">
    <source>
        <dbReference type="Pfam" id="PF21981"/>
    </source>
</evidence>
<dbReference type="GO" id="GO:0006282">
    <property type="term" value="P:regulation of DNA repair"/>
    <property type="evidence" value="ECO:0007669"/>
    <property type="project" value="UniProtKB-UniRule"/>
</dbReference>
<evidence type="ECO:0000313" key="9">
    <source>
        <dbReference type="EMBL" id="RJX40727.1"/>
    </source>
</evidence>
<dbReference type="HAMAP" id="MF_01114">
    <property type="entry name" value="RecX"/>
    <property type="match status" value="1"/>
</dbReference>
<dbReference type="InterPro" id="IPR053926">
    <property type="entry name" value="RecX_HTH_1st"/>
</dbReference>
<comment type="function">
    <text evidence="5">Modulates RecA activity.</text>
</comment>
<comment type="subcellular location">
    <subcellularLocation>
        <location evidence="1 5">Cytoplasm</location>
    </subcellularLocation>
</comment>